<comment type="catalytic activity">
    <reaction evidence="6">
        <text>hydrogencarbonate + H(+) = CO2 + H2O</text>
        <dbReference type="Rhea" id="RHEA:10748"/>
        <dbReference type="ChEBI" id="CHEBI:15377"/>
        <dbReference type="ChEBI" id="CHEBI:15378"/>
        <dbReference type="ChEBI" id="CHEBI:16526"/>
        <dbReference type="ChEBI" id="CHEBI:17544"/>
        <dbReference type="EC" id="4.2.1.1"/>
    </reaction>
</comment>
<dbReference type="Proteomes" id="UP000377803">
    <property type="component" value="Chromosome"/>
</dbReference>
<evidence type="ECO:0000256" key="7">
    <source>
        <dbReference type="PIRSR" id="PIRSR601765-2"/>
    </source>
</evidence>
<organism evidence="8 9">
    <name type="scientific">Candidatus Nanohalobium constans</name>
    <dbReference type="NCBI Taxonomy" id="2565781"/>
    <lineage>
        <taxon>Archaea</taxon>
        <taxon>Candidatus Nanohalarchaeota</taxon>
        <taxon>Candidatus Nanohalobia</taxon>
        <taxon>Candidatus Nanohalobiales</taxon>
        <taxon>Candidatus Nanohalobiaceae</taxon>
        <taxon>Candidatus Nanohalobium</taxon>
    </lineage>
</organism>
<feature type="binding site" evidence="7">
    <location>
        <position position="99"/>
    </location>
    <ligand>
        <name>Zn(2+)</name>
        <dbReference type="ChEBI" id="CHEBI:29105"/>
    </ligand>
</feature>
<keyword evidence="4 7" id="KW-0862">Zinc</keyword>
<protein>
    <recommendedName>
        <fullName evidence="2">carbonic anhydrase</fullName>
        <ecNumber evidence="2">4.2.1.1</ecNumber>
    </recommendedName>
</protein>
<evidence type="ECO:0000256" key="6">
    <source>
        <dbReference type="ARBA" id="ARBA00048348"/>
    </source>
</evidence>
<keyword evidence="9" id="KW-1185">Reference proteome</keyword>
<dbReference type="AlphaFoldDB" id="A0A5Q0UHZ4"/>
<dbReference type="Gene3D" id="3.40.1050.10">
    <property type="entry name" value="Carbonic anhydrase"/>
    <property type="match status" value="1"/>
</dbReference>
<feature type="binding site" evidence="7">
    <location>
        <position position="39"/>
    </location>
    <ligand>
        <name>Zn(2+)</name>
        <dbReference type="ChEBI" id="CHEBI:29105"/>
    </ligand>
</feature>
<keyword evidence="5 8" id="KW-0456">Lyase</keyword>
<comment type="similarity">
    <text evidence="1">Belongs to the beta-class carbonic anhydrase family.</text>
</comment>
<dbReference type="GeneID" id="42365001"/>
<proteinExistence type="inferred from homology"/>
<dbReference type="RefSeq" id="WP_153550248.1">
    <property type="nucleotide sequence ID" value="NZ_CP040089.1"/>
</dbReference>
<reference evidence="9" key="1">
    <citation type="submission" date="2019-05" db="EMBL/GenBank/DDBJ databases">
        <title>Candidatus Nanohalobium constans, a novel model system to study the DPANN nano-sized archaea: genomic and physiological characterization of a nanoarchaeon co-cultured with its chitinotrophic host.</title>
        <authorList>
            <person name="La Cono V."/>
            <person name="Arcadi E."/>
            <person name="Crisafi F."/>
            <person name="Denaro R."/>
            <person name="La Spada G."/>
            <person name="Messina E."/>
            <person name="Smedile F."/>
            <person name="Toshchakov S.V."/>
            <person name="Shevchenko M.A."/>
            <person name="Golyshin P.N."/>
            <person name="Golyshina O.V."/>
            <person name="Ferrer M."/>
            <person name="Rohde M."/>
            <person name="Mushegian A."/>
            <person name="Sorokin D.Y."/>
            <person name="Giuliano L."/>
            <person name="Yakimov M.M."/>
        </authorList>
    </citation>
    <scope>NUCLEOTIDE SEQUENCE [LARGE SCALE GENOMIC DNA]</scope>
    <source>
        <strain evidence="9">LC1Nh</strain>
    </source>
</reference>
<name>A0A5Q0UHZ4_9ARCH</name>
<dbReference type="EC" id="4.2.1.1" evidence="2"/>
<evidence type="ECO:0000256" key="2">
    <source>
        <dbReference type="ARBA" id="ARBA00012925"/>
    </source>
</evidence>
<dbReference type="GO" id="GO:0008270">
    <property type="term" value="F:zinc ion binding"/>
    <property type="evidence" value="ECO:0007669"/>
    <property type="project" value="InterPro"/>
</dbReference>
<dbReference type="InterPro" id="IPR001765">
    <property type="entry name" value="Carbonic_anhydrase"/>
</dbReference>
<evidence type="ECO:0000313" key="9">
    <source>
        <dbReference type="Proteomes" id="UP000377803"/>
    </source>
</evidence>
<dbReference type="SMART" id="SM00947">
    <property type="entry name" value="Pro_CA"/>
    <property type="match status" value="1"/>
</dbReference>
<keyword evidence="3 7" id="KW-0479">Metal-binding</keyword>
<comment type="cofactor">
    <cofactor evidence="7">
        <name>Zn(2+)</name>
        <dbReference type="ChEBI" id="CHEBI:29105"/>
    </cofactor>
    <text evidence="7">Binds 1 zinc ion per subunit.</text>
</comment>
<evidence type="ECO:0000256" key="3">
    <source>
        <dbReference type="ARBA" id="ARBA00022723"/>
    </source>
</evidence>
<evidence type="ECO:0000256" key="5">
    <source>
        <dbReference type="ARBA" id="ARBA00023239"/>
    </source>
</evidence>
<dbReference type="PANTHER" id="PTHR11002">
    <property type="entry name" value="CARBONIC ANHYDRASE"/>
    <property type="match status" value="1"/>
</dbReference>
<gene>
    <name evidence="8" type="primary">cynT</name>
    <name evidence="8" type="ORF">LC1Nh_0616</name>
</gene>
<dbReference type="PANTHER" id="PTHR11002:SF76">
    <property type="entry name" value="CARBONIC ANHYDRASE"/>
    <property type="match status" value="1"/>
</dbReference>
<evidence type="ECO:0000256" key="1">
    <source>
        <dbReference type="ARBA" id="ARBA00006217"/>
    </source>
</evidence>
<dbReference type="EMBL" id="CP040089">
    <property type="protein sequence ID" value="QGA80509.1"/>
    <property type="molecule type" value="Genomic_DNA"/>
</dbReference>
<dbReference type="Pfam" id="PF00484">
    <property type="entry name" value="Pro_CA"/>
    <property type="match status" value="1"/>
</dbReference>
<dbReference type="KEGG" id="ncon:LC1Nh_0616"/>
<dbReference type="GO" id="GO:0004089">
    <property type="term" value="F:carbonate dehydratase activity"/>
    <property type="evidence" value="ECO:0007669"/>
    <property type="project" value="UniProtKB-EC"/>
</dbReference>
<feature type="binding site" evidence="7">
    <location>
        <position position="102"/>
    </location>
    <ligand>
        <name>Zn(2+)</name>
        <dbReference type="ChEBI" id="CHEBI:29105"/>
    </ligand>
</feature>
<evidence type="ECO:0000256" key="4">
    <source>
        <dbReference type="ARBA" id="ARBA00022833"/>
    </source>
</evidence>
<evidence type="ECO:0000313" key="8">
    <source>
        <dbReference type="EMBL" id="QGA80509.1"/>
    </source>
</evidence>
<dbReference type="InterPro" id="IPR036874">
    <property type="entry name" value="Carbonic_anhydrase_sf"/>
</dbReference>
<dbReference type="SUPFAM" id="SSF53056">
    <property type="entry name" value="beta-carbonic anhydrase, cab"/>
    <property type="match status" value="1"/>
</dbReference>
<sequence>MRQEFIELLESNLDHAENFKEKFDHVQDGQDPDFVTVCCSDSRVLQDHMWGNEHPGEVFTCSNIGNRVFQDMETGEAVSGDVLYPVAHTDTKTMVVVGHTSCGAVTATYKDLTEDINEPSGIRHCIDLIKDRLKDGVEKLPDDLDDSEAINRLVEYNVDQQVQFLRNSDEIPEDVDVIGAVYDFQNVYSGDRGQIHLINVNGENSVEKLKEENPEVSERFERLWEP</sequence>
<accession>A0A5Q0UHZ4</accession>
<dbReference type="OrthoDB" id="24878at2157"/>